<dbReference type="InterPro" id="IPR029787">
    <property type="entry name" value="Nucleotide_cyclase"/>
</dbReference>
<organism evidence="2 3">
    <name type="scientific">Mangrovibacillus cuniculi</name>
    <dbReference type="NCBI Taxonomy" id="2593652"/>
    <lineage>
        <taxon>Bacteria</taxon>
        <taxon>Bacillati</taxon>
        <taxon>Bacillota</taxon>
        <taxon>Bacilli</taxon>
        <taxon>Bacillales</taxon>
        <taxon>Bacillaceae</taxon>
        <taxon>Mangrovibacillus</taxon>
    </lineage>
</organism>
<dbReference type="KEGG" id="mcui:G8O30_09805"/>
<protein>
    <submittedName>
        <fullName evidence="2">Diguanylate cyclase</fullName>
    </submittedName>
</protein>
<dbReference type="AlphaFoldDB" id="A0A7S8CC25"/>
<dbReference type="CDD" id="cd01949">
    <property type="entry name" value="GGDEF"/>
    <property type="match status" value="1"/>
</dbReference>
<dbReference type="PANTHER" id="PTHR45138">
    <property type="entry name" value="REGULATORY COMPONENTS OF SENSORY TRANSDUCTION SYSTEM"/>
    <property type="match status" value="1"/>
</dbReference>
<dbReference type="FunFam" id="3.30.70.270:FF:000001">
    <property type="entry name" value="Diguanylate cyclase domain protein"/>
    <property type="match status" value="1"/>
</dbReference>
<proteinExistence type="predicted"/>
<reference evidence="2 3" key="1">
    <citation type="submission" date="2019-07" db="EMBL/GenBank/DDBJ databases">
        <title>Genome sequence of 2 isolates from Red Sea Mangroves.</title>
        <authorList>
            <person name="Sefrji F."/>
            <person name="Michoud G."/>
            <person name="Merlino G."/>
            <person name="Daffonchio D."/>
        </authorList>
    </citation>
    <scope>NUCLEOTIDE SEQUENCE [LARGE SCALE GENOMIC DNA]</scope>
    <source>
        <strain evidence="2 3">R1DC41</strain>
    </source>
</reference>
<dbReference type="SUPFAM" id="SSF55781">
    <property type="entry name" value="GAF domain-like"/>
    <property type="match status" value="2"/>
</dbReference>
<dbReference type="PANTHER" id="PTHR45138:SF9">
    <property type="entry name" value="DIGUANYLATE CYCLASE DGCM-RELATED"/>
    <property type="match status" value="1"/>
</dbReference>
<evidence type="ECO:0000313" key="3">
    <source>
        <dbReference type="Proteomes" id="UP000593626"/>
    </source>
</evidence>
<dbReference type="GO" id="GO:0052621">
    <property type="term" value="F:diguanylate cyclase activity"/>
    <property type="evidence" value="ECO:0007669"/>
    <property type="project" value="TreeGrafter"/>
</dbReference>
<dbReference type="InterPro" id="IPR029016">
    <property type="entry name" value="GAF-like_dom_sf"/>
</dbReference>
<dbReference type="SUPFAM" id="SSF55073">
    <property type="entry name" value="Nucleotide cyclase"/>
    <property type="match status" value="1"/>
</dbReference>
<dbReference type="Gene3D" id="3.30.450.40">
    <property type="match status" value="2"/>
</dbReference>
<dbReference type="SMART" id="SM00267">
    <property type="entry name" value="GGDEF"/>
    <property type="match status" value="1"/>
</dbReference>
<evidence type="ECO:0000313" key="2">
    <source>
        <dbReference type="EMBL" id="QPC47245.1"/>
    </source>
</evidence>
<evidence type="ECO:0000259" key="1">
    <source>
        <dbReference type="PROSITE" id="PS50887"/>
    </source>
</evidence>
<dbReference type="InterPro" id="IPR050469">
    <property type="entry name" value="Diguanylate_Cyclase"/>
</dbReference>
<dbReference type="GO" id="GO:1902201">
    <property type="term" value="P:negative regulation of bacterial-type flagellum-dependent cell motility"/>
    <property type="evidence" value="ECO:0007669"/>
    <property type="project" value="TreeGrafter"/>
</dbReference>
<dbReference type="Pfam" id="PF00990">
    <property type="entry name" value="GGDEF"/>
    <property type="match status" value="1"/>
</dbReference>
<keyword evidence="3" id="KW-1185">Reference proteome</keyword>
<dbReference type="PROSITE" id="PS50887">
    <property type="entry name" value="GGDEF"/>
    <property type="match status" value="1"/>
</dbReference>
<dbReference type="EMBL" id="CP049742">
    <property type="protein sequence ID" value="QPC47245.1"/>
    <property type="molecule type" value="Genomic_DNA"/>
</dbReference>
<name>A0A7S8CC25_9BACI</name>
<feature type="domain" description="GGDEF" evidence="1">
    <location>
        <begin position="477"/>
        <end position="604"/>
    </location>
</feature>
<sequence length="605" mass="70322">MEYVILKYKAMLYELSTNEQSHSSSRYLLKPWSEGVQGLLNAPIHLCIGKIVDQRVEDLRSIFFSGPLSYPYDIKLNEFYKCKNSSYTFSYTAHSSNVVFSFPFINNNHLLLILEKKDFTLYSELFWQEFCKETMRFFQRIIFIQERIEDERRYKELYRVTEKFHSSMDDQLVLMELMNTLKRVYHRFDYTLLLTNQYENIDGLPVTYFDFDSANLAVMEAFTGGVSTFEKIPGEVTLFYAPLRGKQGVYGVLQVETPFHSPYLDTEIEFIRLLADTAGSALENAKLYKQSKKLISDLQLINETSHHLNRSLRLTDTLTFLGKQITKHFHSTSYGFVLLHHGEFHVDGSEPFMNEDVSRYLEHIMKKMKQFPDSIFMVDVEAKLDWTEAPYKSVMAVPMMQSGEMMGVCIVLHKEAYAYTFEMFKFLQSIIDHSTLAIHNSILRDELERLVSTDYLTQLYNRSYLDKMMGASLERDECGSFILIDIDDFKLVNDTHGHQVGDEVIVQVGSIMQKILGLQEFGARWGGEELAIYLPNWKLEKAVLLANELSTRVRKEIQPSITISCGVAYWDKPKEQVKNVFHRADTALYFAKENGKNQVVSQTEF</sequence>
<dbReference type="Gene3D" id="3.30.70.270">
    <property type="match status" value="1"/>
</dbReference>
<dbReference type="GO" id="GO:0005886">
    <property type="term" value="C:plasma membrane"/>
    <property type="evidence" value="ECO:0007669"/>
    <property type="project" value="TreeGrafter"/>
</dbReference>
<dbReference type="NCBIfam" id="TIGR00254">
    <property type="entry name" value="GGDEF"/>
    <property type="match status" value="1"/>
</dbReference>
<accession>A0A7S8CC25</accession>
<dbReference type="RefSeq" id="WP_239671910.1">
    <property type="nucleotide sequence ID" value="NZ_CP049742.1"/>
</dbReference>
<dbReference type="InterPro" id="IPR000160">
    <property type="entry name" value="GGDEF_dom"/>
</dbReference>
<dbReference type="Proteomes" id="UP000593626">
    <property type="component" value="Chromosome"/>
</dbReference>
<gene>
    <name evidence="2" type="ORF">G8O30_09805</name>
</gene>
<dbReference type="InterPro" id="IPR043128">
    <property type="entry name" value="Rev_trsase/Diguanyl_cyclase"/>
</dbReference>
<dbReference type="GO" id="GO:0043709">
    <property type="term" value="P:cell adhesion involved in single-species biofilm formation"/>
    <property type="evidence" value="ECO:0007669"/>
    <property type="project" value="TreeGrafter"/>
</dbReference>